<evidence type="ECO:0000256" key="1">
    <source>
        <dbReference type="ARBA" id="ARBA00022737"/>
    </source>
</evidence>
<dbReference type="InterPro" id="IPR046349">
    <property type="entry name" value="C1-like_sf"/>
</dbReference>
<keyword evidence="1" id="KW-0677">Repeat</keyword>
<proteinExistence type="predicted"/>
<dbReference type="AlphaFoldDB" id="A0A978UKL3"/>
<evidence type="ECO:0000313" key="4">
    <source>
        <dbReference type="Proteomes" id="UP000813462"/>
    </source>
</evidence>
<gene>
    <name evidence="3" type="ORF">FEM48_Zijuj10G0018800</name>
</gene>
<reference evidence="3" key="1">
    <citation type="journal article" date="2021" name="Front. Plant Sci.">
        <title>Chromosome-Scale Genome Assembly for Chinese Sour Jujube and Insights Into Its Genome Evolution and Domestication Signature.</title>
        <authorList>
            <person name="Shen L.-Y."/>
            <person name="Luo H."/>
            <person name="Wang X.-L."/>
            <person name="Wang X.-M."/>
            <person name="Qiu X.-J."/>
            <person name="Liu H."/>
            <person name="Zhou S.-S."/>
            <person name="Jia K.-H."/>
            <person name="Nie S."/>
            <person name="Bao Y.-T."/>
            <person name="Zhang R.-G."/>
            <person name="Yun Q.-Z."/>
            <person name="Chai Y.-H."/>
            <person name="Lu J.-Y."/>
            <person name="Li Y."/>
            <person name="Zhao S.-W."/>
            <person name="Mao J.-F."/>
            <person name="Jia S.-G."/>
            <person name="Mao Y.-M."/>
        </authorList>
    </citation>
    <scope>NUCLEOTIDE SEQUENCE</scope>
    <source>
        <strain evidence="3">AT0</strain>
        <tissue evidence="3">Leaf</tissue>
    </source>
</reference>
<name>A0A978UKL3_ZIZJJ</name>
<comment type="caution">
    <text evidence="3">The sequence shown here is derived from an EMBL/GenBank/DDBJ whole genome shotgun (WGS) entry which is preliminary data.</text>
</comment>
<accession>A0A978UKL3</accession>
<dbReference type="SUPFAM" id="SSF57889">
    <property type="entry name" value="Cysteine-rich domain"/>
    <property type="match status" value="3"/>
</dbReference>
<dbReference type="OrthoDB" id="1683438at2759"/>
<evidence type="ECO:0000259" key="2">
    <source>
        <dbReference type="Pfam" id="PF03107"/>
    </source>
</evidence>
<protein>
    <recommendedName>
        <fullName evidence="2">DC1 domain-containing protein</fullName>
    </recommendedName>
</protein>
<feature type="domain" description="DC1" evidence="2">
    <location>
        <begin position="331"/>
        <end position="380"/>
    </location>
</feature>
<sequence>MDHLMGLVHPEEEHYLYFQEGNQTIYKEGSLVPLSGTCQKCKQPVSRDCYVCISNGTGRCEYYIHKECVELKDLPQEHHPLHPQHPLAIHSNYPHFKSFECSFCGEMKLSKYFCRCSEEHCDFYLDTTCVKEFTEKPELLGKYEIEHFLYDHENHRLSPYIVCRLFGGMLLYEVVDPLIEKSRRAGRGFEIDLQVPKDVPQHHSHPQRVLVLLQDQPAPTASDDQSKQQRQQLRYIVCLKWMEDGFYVHCTHCPTFNLDLQCYFLSQTKPTFKHDAHEHPLLYFLYIYDNDVRCYTCNTSCKRDSFRCFTCNFNIHPHCLALPNTVDYDDHVHPLTLTTSFKEDEHPTAYYCDICEKKRDPDRGIYLCEECPFIAHFECALSLSNIELEAEAYAPWRQKIEEDNHTSDKEEDMTLINEKVSLEIFDQLNVEIEELGQVIQQIIIKKREGEHLKEMLQEFDKRHTNTEDMLSRLKQCVRGTKSN</sequence>
<dbReference type="InterPro" id="IPR013083">
    <property type="entry name" value="Znf_RING/FYVE/PHD"/>
</dbReference>
<dbReference type="Proteomes" id="UP000813462">
    <property type="component" value="Unassembled WGS sequence"/>
</dbReference>
<dbReference type="Gene3D" id="3.30.40.10">
    <property type="entry name" value="Zinc/RING finger domain, C3HC4 (zinc finger)"/>
    <property type="match status" value="1"/>
</dbReference>
<dbReference type="Pfam" id="PF03107">
    <property type="entry name" value="C1_2"/>
    <property type="match status" value="1"/>
</dbReference>
<dbReference type="InterPro" id="IPR004146">
    <property type="entry name" value="DC1"/>
</dbReference>
<dbReference type="PANTHER" id="PTHR32410:SF203">
    <property type="entry name" value="CYSTEINE_HISTIDINE-RICH C1 DOMAIN FAMILY PROTEIN"/>
    <property type="match status" value="1"/>
</dbReference>
<organism evidence="3 4">
    <name type="scientific">Ziziphus jujuba var. spinosa</name>
    <dbReference type="NCBI Taxonomy" id="714518"/>
    <lineage>
        <taxon>Eukaryota</taxon>
        <taxon>Viridiplantae</taxon>
        <taxon>Streptophyta</taxon>
        <taxon>Embryophyta</taxon>
        <taxon>Tracheophyta</taxon>
        <taxon>Spermatophyta</taxon>
        <taxon>Magnoliopsida</taxon>
        <taxon>eudicotyledons</taxon>
        <taxon>Gunneridae</taxon>
        <taxon>Pentapetalae</taxon>
        <taxon>rosids</taxon>
        <taxon>fabids</taxon>
        <taxon>Rosales</taxon>
        <taxon>Rhamnaceae</taxon>
        <taxon>Paliureae</taxon>
        <taxon>Ziziphus</taxon>
    </lineage>
</organism>
<dbReference type="PANTHER" id="PTHR32410">
    <property type="entry name" value="CYSTEINE/HISTIDINE-RICH C1 DOMAIN FAMILY PROTEIN"/>
    <property type="match status" value="1"/>
</dbReference>
<evidence type="ECO:0000313" key="3">
    <source>
        <dbReference type="EMBL" id="KAH7515365.1"/>
    </source>
</evidence>
<dbReference type="EMBL" id="JAEACU010000010">
    <property type="protein sequence ID" value="KAH7515365.1"/>
    <property type="molecule type" value="Genomic_DNA"/>
</dbReference>
<dbReference type="InterPro" id="IPR053192">
    <property type="entry name" value="Vacuole_Formation_Reg"/>
</dbReference>